<dbReference type="RefSeq" id="WP_086436325.1">
    <property type="nucleotide sequence ID" value="NZ_FXWG01000001.1"/>
</dbReference>
<accession>A0A1Y6EFX6</accession>
<dbReference type="GO" id="GO:0006777">
    <property type="term" value="P:Mo-molybdopterin cofactor biosynthetic process"/>
    <property type="evidence" value="ECO:0007669"/>
    <property type="project" value="UniProtKB-KW"/>
</dbReference>
<dbReference type="Pfam" id="PF02391">
    <property type="entry name" value="MoaE"/>
    <property type="match status" value="1"/>
</dbReference>
<dbReference type="SUPFAM" id="SSF54690">
    <property type="entry name" value="Molybdopterin synthase subunit MoaE"/>
    <property type="match status" value="1"/>
</dbReference>
<proteinExistence type="inferred from homology"/>
<evidence type="ECO:0000256" key="1">
    <source>
        <dbReference type="ARBA" id="ARBA00005046"/>
    </source>
</evidence>
<organism evidence="13 14">
    <name type="scientific">Altererythrobacter xiamenensis</name>
    <dbReference type="NCBI Taxonomy" id="1316679"/>
    <lineage>
        <taxon>Bacteria</taxon>
        <taxon>Pseudomonadati</taxon>
        <taxon>Pseudomonadota</taxon>
        <taxon>Alphaproteobacteria</taxon>
        <taxon>Sphingomonadales</taxon>
        <taxon>Erythrobacteraceae</taxon>
        <taxon>Altererythrobacter</taxon>
    </lineage>
</organism>
<dbReference type="EMBL" id="FXWG01000001">
    <property type="protein sequence ID" value="SMQ60081.1"/>
    <property type="molecule type" value="Genomic_DNA"/>
</dbReference>
<comment type="similarity">
    <text evidence="2">Belongs to the MoaE family.</text>
</comment>
<dbReference type="UniPathway" id="UPA00344"/>
<dbReference type="Proteomes" id="UP000194420">
    <property type="component" value="Unassembled WGS sequence"/>
</dbReference>
<comment type="pathway">
    <text evidence="1">Cofactor biosynthesis; molybdopterin biosynthesis.</text>
</comment>
<evidence type="ECO:0000256" key="3">
    <source>
        <dbReference type="ARBA" id="ARBA00011950"/>
    </source>
</evidence>
<evidence type="ECO:0000256" key="4">
    <source>
        <dbReference type="ARBA" id="ARBA00013858"/>
    </source>
</evidence>
<comment type="catalytic activity">
    <reaction evidence="12">
        <text>2 [molybdopterin-synthase sulfur-carrier protein]-C-terminal-Gly-aminoethanethioate + cyclic pyranopterin phosphate + H2O = molybdopterin + 2 [molybdopterin-synthase sulfur-carrier protein]-C-terminal Gly-Gly + 2 H(+)</text>
        <dbReference type="Rhea" id="RHEA:26333"/>
        <dbReference type="Rhea" id="RHEA-COMP:12202"/>
        <dbReference type="Rhea" id="RHEA-COMP:19907"/>
        <dbReference type="ChEBI" id="CHEBI:15377"/>
        <dbReference type="ChEBI" id="CHEBI:15378"/>
        <dbReference type="ChEBI" id="CHEBI:58698"/>
        <dbReference type="ChEBI" id="CHEBI:59648"/>
        <dbReference type="ChEBI" id="CHEBI:90778"/>
        <dbReference type="ChEBI" id="CHEBI:232372"/>
        <dbReference type="EC" id="2.8.1.12"/>
    </reaction>
</comment>
<dbReference type="Gene3D" id="3.90.1170.40">
    <property type="entry name" value="Molybdopterin biosynthesis MoaE subunit"/>
    <property type="match status" value="1"/>
</dbReference>
<evidence type="ECO:0000256" key="10">
    <source>
        <dbReference type="ARBA" id="ARBA00030781"/>
    </source>
</evidence>
<evidence type="ECO:0000256" key="5">
    <source>
        <dbReference type="ARBA" id="ARBA00023150"/>
    </source>
</evidence>
<evidence type="ECO:0000256" key="9">
    <source>
        <dbReference type="ARBA" id="ARBA00030407"/>
    </source>
</evidence>
<keyword evidence="14" id="KW-1185">Reference proteome</keyword>
<evidence type="ECO:0000256" key="12">
    <source>
        <dbReference type="ARBA" id="ARBA00049878"/>
    </source>
</evidence>
<evidence type="ECO:0000313" key="14">
    <source>
        <dbReference type="Proteomes" id="UP000194420"/>
    </source>
</evidence>
<evidence type="ECO:0000256" key="2">
    <source>
        <dbReference type="ARBA" id="ARBA00005426"/>
    </source>
</evidence>
<gene>
    <name evidence="13" type="ORF">SAMN06297468_0370</name>
</gene>
<reference evidence="14" key="1">
    <citation type="submission" date="2017-04" db="EMBL/GenBank/DDBJ databases">
        <authorList>
            <person name="Varghese N."/>
            <person name="Submissions S."/>
        </authorList>
    </citation>
    <scope>NUCLEOTIDE SEQUENCE [LARGE SCALE GENOMIC DNA]</scope>
</reference>
<evidence type="ECO:0000256" key="11">
    <source>
        <dbReference type="ARBA" id="ARBA00032474"/>
    </source>
</evidence>
<evidence type="ECO:0000256" key="7">
    <source>
        <dbReference type="ARBA" id="ARBA00026066"/>
    </source>
</evidence>
<evidence type="ECO:0000256" key="8">
    <source>
        <dbReference type="ARBA" id="ARBA00029745"/>
    </source>
</evidence>
<dbReference type="InterPro" id="IPR036563">
    <property type="entry name" value="MoaE_sf"/>
</dbReference>
<keyword evidence="5" id="KW-0501">Molybdenum cofactor biosynthesis</keyword>
<protein>
    <recommendedName>
        <fullName evidence="4">Molybdopterin synthase catalytic subunit</fullName>
        <ecNumber evidence="3">2.8.1.12</ecNumber>
    </recommendedName>
    <alternativeName>
        <fullName evidence="10">MPT synthase subunit 2</fullName>
    </alternativeName>
    <alternativeName>
        <fullName evidence="8">Molybdenum cofactor biosynthesis protein E</fullName>
    </alternativeName>
    <alternativeName>
        <fullName evidence="9">Molybdopterin-converting factor large subunit</fullName>
    </alternativeName>
    <alternativeName>
        <fullName evidence="11">Molybdopterin-converting factor subunit 2</fullName>
    </alternativeName>
</protein>
<dbReference type="GO" id="GO:0030366">
    <property type="term" value="F:molybdopterin synthase activity"/>
    <property type="evidence" value="ECO:0007669"/>
    <property type="project" value="UniProtKB-EC"/>
</dbReference>
<dbReference type="PANTHER" id="PTHR23404">
    <property type="entry name" value="MOLYBDOPTERIN SYNTHASE RELATED"/>
    <property type="match status" value="1"/>
</dbReference>
<dbReference type="AlphaFoldDB" id="A0A1Y6EFX6"/>
<comment type="subunit">
    <text evidence="7">Heterotetramer of 2 MoaD subunits and 2 MoaE subunits. Also stable as homodimer. The enzyme changes between these two forms during catalysis.</text>
</comment>
<dbReference type="OrthoDB" id="9803224at2"/>
<sequence length="160" mass="17807">MARLSISRPSDVRVLTRGLSFGEGLAAFNAAHEEAGGVASFVGKVRPGGGVEGLELQHYQPLTLPGMEELAASALDRFTLDGLLMWHRVGYLQPGEGIVLVAAAARHRRAAIEAVDFAMDHLKSAAWFWKREKRQGQWHWIEPRGEDYSDRARWDKTSRV</sequence>
<evidence type="ECO:0000256" key="6">
    <source>
        <dbReference type="ARBA" id="ARBA00025448"/>
    </source>
</evidence>
<name>A0A1Y6EFX6_9SPHN</name>
<evidence type="ECO:0000313" key="13">
    <source>
        <dbReference type="EMBL" id="SMQ60081.1"/>
    </source>
</evidence>
<dbReference type="CDD" id="cd00756">
    <property type="entry name" value="MoaE"/>
    <property type="match status" value="1"/>
</dbReference>
<comment type="function">
    <text evidence="6">Converts molybdopterin precursor Z into molybdopterin. This requires the incorporation of two sulfur atoms into precursor Z to generate a dithiolene group. The sulfur is provided by MoaD.</text>
</comment>
<dbReference type="EC" id="2.8.1.12" evidence="3"/>
<dbReference type="InterPro" id="IPR003448">
    <property type="entry name" value="Mopterin_biosynth_MoaE"/>
</dbReference>